<evidence type="ECO:0000256" key="8">
    <source>
        <dbReference type="ARBA" id="ARBA00022694"/>
    </source>
</evidence>
<dbReference type="PROSITE" id="PS50103">
    <property type="entry name" value="ZF_C3H1"/>
    <property type="match status" value="1"/>
</dbReference>
<keyword evidence="11" id="KW-0479">Metal-binding</keyword>
<feature type="zinc finger region" description="C3H1-type" evidence="11">
    <location>
        <begin position="751"/>
        <end position="781"/>
    </location>
</feature>
<evidence type="ECO:0000256" key="6">
    <source>
        <dbReference type="ARBA" id="ARBA00022679"/>
    </source>
</evidence>
<keyword evidence="6 12" id="KW-0808">Transferase</keyword>
<dbReference type="EC" id="2.1.1.211" evidence="12"/>
<dbReference type="CDD" id="cd20269">
    <property type="entry name" value="Complex1_LYR_LYRM9"/>
    <property type="match status" value="1"/>
</dbReference>
<dbReference type="SUPFAM" id="SSF53335">
    <property type="entry name" value="S-adenosyl-L-methionine-dependent methyltransferases"/>
    <property type="match status" value="1"/>
</dbReference>
<keyword evidence="7 12" id="KW-0949">S-adenosyl-L-methionine</keyword>
<keyword evidence="5 12" id="KW-0489">Methyltransferase</keyword>
<name>A0AAW0Y704_CHEQU</name>
<dbReference type="EMBL" id="JARKIK010000005">
    <property type="protein sequence ID" value="KAK8751792.1"/>
    <property type="molecule type" value="Genomic_DNA"/>
</dbReference>
<dbReference type="InterPro" id="IPR045291">
    <property type="entry name" value="Complex1_LYR_LYRM9"/>
</dbReference>
<keyword evidence="4 12" id="KW-0963">Cytoplasm</keyword>
<comment type="function">
    <text evidence="1">Probable adenosyl-L-methionine (AdoMet)-dependent tRNA (uracil-O(2)-)-methyltransferase.</text>
</comment>
<organism evidence="14 15">
    <name type="scientific">Cherax quadricarinatus</name>
    <name type="common">Australian red claw crayfish</name>
    <dbReference type="NCBI Taxonomy" id="27406"/>
    <lineage>
        <taxon>Eukaryota</taxon>
        <taxon>Metazoa</taxon>
        <taxon>Ecdysozoa</taxon>
        <taxon>Arthropoda</taxon>
        <taxon>Crustacea</taxon>
        <taxon>Multicrustacea</taxon>
        <taxon>Malacostraca</taxon>
        <taxon>Eumalacostraca</taxon>
        <taxon>Eucarida</taxon>
        <taxon>Decapoda</taxon>
        <taxon>Pleocyemata</taxon>
        <taxon>Astacidea</taxon>
        <taxon>Parastacoidea</taxon>
        <taxon>Parastacidae</taxon>
        <taxon>Cherax</taxon>
    </lineage>
</organism>
<dbReference type="PANTHER" id="PTHR21210">
    <property type="entry name" value="TRNA (URACIL-O(2)-)-METHYLTRANSFERASE-RELATED"/>
    <property type="match status" value="1"/>
</dbReference>
<evidence type="ECO:0000256" key="10">
    <source>
        <dbReference type="ARBA" id="ARBA00047957"/>
    </source>
</evidence>
<dbReference type="Pfam" id="PF07757">
    <property type="entry name" value="AdoMet_MTase"/>
    <property type="match status" value="1"/>
</dbReference>
<sequence>MVKVQCFLRTPAAIETSKQLYKHLMKECRKLPQDSQTYYRHYIRQGFNQHTEETDPERITQIINRAIEDGKWIVKKITMEKLIEELPLEAFPSQFWGAVKIYTEKPHIINRRICGTVNLWIGVSYENFSRENMCRSLGVVLSHDFDIEEDKNLQTQAASSTDKSKCDYDVKNVETIFSTCSKMELAQIEGIKNILCKCGFKNMQDIGASDWNENVSPCETRGNEEDECKQCGEFQLPSNKTLKTSHLGIPWEHLLDTKTLKIAVIRRVLPKHLKKFIPLIEVVLIDRDGESVSYLAGSGGSGPSVVPRTNYSFTFTTHGISLSFFEDDGSTSPEVRAGVVWVQKNILPKLIKWTAEVLEDGKVEDRGSLKLVNIQEYNQLYQQLKMKYGKPLVKMWPETTDPLKHVYEDIAIATYLILIWQQERKKKQLTSYQTFVDLGCGNGLLVYILSSEGHQGLGIDIKKRHIWDTFPKHIQLKEGAIEPSDKNLFPEFDWLIGNHSDELTPWIPVIAAKSKHTTRFFVIPCCAHDFDCRYRRKYAGRSQYSDYLEYIKEVGIVCGFDVWQDKLRIPSTKRICLIGQERTYRTRDAPQIFKNINDFIRKRSDGDSKNTENQESHANVKSQIKNHHDIFWTANFKVREAVQPVRNCTQLETSVREDLVLTVAKMLMEKKHVVEVEISQNNFVTWDRGGRMTLSDIAKRMEPQQLLALKKECGGLQTLLKNHKHIFNILHGEANLQIPIPIWKAKVPSSRIKTKPCWFYVSHIMGCPLPSQTCIYAHGDADLKEVNGTIISK</sequence>
<evidence type="ECO:0000313" key="15">
    <source>
        <dbReference type="Proteomes" id="UP001445076"/>
    </source>
</evidence>
<evidence type="ECO:0000313" key="14">
    <source>
        <dbReference type="EMBL" id="KAK8751792.1"/>
    </source>
</evidence>
<dbReference type="InterPro" id="IPR008011">
    <property type="entry name" value="Complex1_LYR_dom"/>
</dbReference>
<evidence type="ECO:0000256" key="9">
    <source>
        <dbReference type="ARBA" id="ARBA00025757"/>
    </source>
</evidence>
<gene>
    <name evidence="14" type="ORF">OTU49_010333</name>
</gene>
<dbReference type="PANTHER" id="PTHR21210:SF0">
    <property type="entry name" value="TRNA (URACIL-O(2)-)-METHYLTRANSFERASE-RELATED"/>
    <property type="match status" value="1"/>
</dbReference>
<evidence type="ECO:0000256" key="4">
    <source>
        <dbReference type="ARBA" id="ARBA00022490"/>
    </source>
</evidence>
<reference evidence="14 15" key="1">
    <citation type="journal article" date="2024" name="BMC Genomics">
        <title>Genome assembly of redclaw crayfish (Cherax quadricarinatus) provides insights into its immune adaptation and hypoxia tolerance.</title>
        <authorList>
            <person name="Liu Z."/>
            <person name="Zheng J."/>
            <person name="Li H."/>
            <person name="Fang K."/>
            <person name="Wang S."/>
            <person name="He J."/>
            <person name="Zhou D."/>
            <person name="Weng S."/>
            <person name="Chi M."/>
            <person name="Gu Z."/>
            <person name="He J."/>
            <person name="Li F."/>
            <person name="Wang M."/>
        </authorList>
    </citation>
    <scope>NUCLEOTIDE SEQUENCE [LARGE SCALE GENOMIC DNA]</scope>
    <source>
        <strain evidence="14">ZL_2023a</strain>
    </source>
</reference>
<evidence type="ECO:0000256" key="3">
    <source>
        <dbReference type="ARBA" id="ARBA00009056"/>
    </source>
</evidence>
<proteinExistence type="inferred from homology"/>
<protein>
    <recommendedName>
        <fullName evidence="12">tRNA (uracil-O(2)-)-methyltransferase</fullName>
        <ecNumber evidence="12">2.1.1.211</ecNumber>
    </recommendedName>
</protein>
<accession>A0AAW0Y704</accession>
<dbReference type="GO" id="GO:0005737">
    <property type="term" value="C:cytoplasm"/>
    <property type="evidence" value="ECO:0007669"/>
    <property type="project" value="UniProtKB-SubCell"/>
</dbReference>
<evidence type="ECO:0000256" key="2">
    <source>
        <dbReference type="ARBA" id="ARBA00004496"/>
    </source>
</evidence>
<dbReference type="GO" id="GO:0030488">
    <property type="term" value="P:tRNA methylation"/>
    <property type="evidence" value="ECO:0007669"/>
    <property type="project" value="UniProtKB-UniRule"/>
</dbReference>
<evidence type="ECO:0000256" key="11">
    <source>
        <dbReference type="PROSITE-ProRule" id="PRU00723"/>
    </source>
</evidence>
<evidence type="ECO:0000256" key="5">
    <source>
        <dbReference type="ARBA" id="ARBA00022603"/>
    </source>
</evidence>
<keyword evidence="15" id="KW-1185">Reference proteome</keyword>
<keyword evidence="11" id="KW-0862">Zinc</keyword>
<comment type="caution">
    <text evidence="14">The sequence shown here is derived from an EMBL/GenBank/DDBJ whole genome shotgun (WGS) entry which is preliminary data.</text>
</comment>
<comment type="similarity">
    <text evidence="9">Belongs to the complex I LYR family. LYRM9 subfamily.</text>
</comment>
<comment type="similarity">
    <text evidence="3 12">Belongs to the TRM44 family.</text>
</comment>
<dbReference type="GO" id="GO:0141101">
    <property type="term" value="F:tRNA(Ser) (uridine(44)-2'-O-)-methyltransferase activity"/>
    <property type="evidence" value="ECO:0007669"/>
    <property type="project" value="UniProtKB-EC"/>
</dbReference>
<dbReference type="Proteomes" id="UP001445076">
    <property type="component" value="Unassembled WGS sequence"/>
</dbReference>
<dbReference type="InterPro" id="IPR000571">
    <property type="entry name" value="Znf_CCCH"/>
</dbReference>
<evidence type="ECO:0000259" key="13">
    <source>
        <dbReference type="PROSITE" id="PS50103"/>
    </source>
</evidence>
<comment type="catalytic activity">
    <reaction evidence="10 12">
        <text>uridine(44) in tRNA(Ser) + S-adenosyl-L-methionine = 2'-O-methyluridine(44) in tRNA(Ser) + S-adenosyl-L-homocysteine + H(+)</text>
        <dbReference type="Rhea" id="RHEA:43100"/>
        <dbReference type="Rhea" id="RHEA-COMP:10339"/>
        <dbReference type="Rhea" id="RHEA-COMP:10340"/>
        <dbReference type="ChEBI" id="CHEBI:15378"/>
        <dbReference type="ChEBI" id="CHEBI:57856"/>
        <dbReference type="ChEBI" id="CHEBI:59789"/>
        <dbReference type="ChEBI" id="CHEBI:65315"/>
        <dbReference type="ChEBI" id="CHEBI:74478"/>
        <dbReference type="EC" id="2.1.1.211"/>
    </reaction>
</comment>
<dbReference type="InterPro" id="IPR011671">
    <property type="entry name" value="tRNA_uracil_MeTrfase"/>
</dbReference>
<dbReference type="Pfam" id="PF05347">
    <property type="entry name" value="Complex1_LYR"/>
    <property type="match status" value="1"/>
</dbReference>
<comment type="subcellular location">
    <subcellularLocation>
        <location evidence="2 12">Cytoplasm</location>
    </subcellularLocation>
</comment>
<dbReference type="InterPro" id="IPR029063">
    <property type="entry name" value="SAM-dependent_MTases_sf"/>
</dbReference>
<comment type="function">
    <text evidence="12">Adenosyl-L-methionine (AdoMet)-dependent tRNA (uracil-O(2)-)-methyltransferase.</text>
</comment>
<evidence type="ECO:0000256" key="1">
    <source>
        <dbReference type="ARBA" id="ARBA00002778"/>
    </source>
</evidence>
<dbReference type="AlphaFoldDB" id="A0AAW0Y704"/>
<keyword evidence="11" id="KW-0863">Zinc-finger</keyword>
<keyword evidence="8 12" id="KW-0819">tRNA processing</keyword>
<evidence type="ECO:0000256" key="12">
    <source>
        <dbReference type="RuleBase" id="RU368004"/>
    </source>
</evidence>
<dbReference type="GO" id="GO:0008270">
    <property type="term" value="F:zinc ion binding"/>
    <property type="evidence" value="ECO:0007669"/>
    <property type="project" value="UniProtKB-KW"/>
</dbReference>
<feature type="domain" description="C3H1-type" evidence="13">
    <location>
        <begin position="751"/>
        <end position="781"/>
    </location>
</feature>
<evidence type="ECO:0000256" key="7">
    <source>
        <dbReference type="ARBA" id="ARBA00022691"/>
    </source>
</evidence>